<evidence type="ECO:0000256" key="3">
    <source>
        <dbReference type="SAM" id="MobiDB-lite"/>
    </source>
</evidence>
<organism evidence="5 6">
    <name type="scientific">Tortispora caseinolytica NRRL Y-17796</name>
    <dbReference type="NCBI Taxonomy" id="767744"/>
    <lineage>
        <taxon>Eukaryota</taxon>
        <taxon>Fungi</taxon>
        <taxon>Dikarya</taxon>
        <taxon>Ascomycota</taxon>
        <taxon>Saccharomycotina</taxon>
        <taxon>Trigonopsidomycetes</taxon>
        <taxon>Trigonopsidales</taxon>
        <taxon>Trigonopsidaceae</taxon>
        <taxon>Tortispora</taxon>
    </lineage>
</organism>
<accession>A0A1E4TEE1</accession>
<name>A0A1E4TEE1_9ASCO</name>
<comment type="similarity">
    <text evidence="1">Belongs to the NSRP1 family.</text>
</comment>
<evidence type="ECO:0000256" key="2">
    <source>
        <dbReference type="ARBA" id="ARBA00023054"/>
    </source>
</evidence>
<dbReference type="Pfam" id="PF09745">
    <property type="entry name" value="NSRP1_N"/>
    <property type="match status" value="1"/>
</dbReference>
<feature type="domain" description="Nuclear speckle splicing regulatory protein 1 N-terminal" evidence="4">
    <location>
        <begin position="59"/>
        <end position="119"/>
    </location>
</feature>
<reference evidence="6" key="1">
    <citation type="submission" date="2016-02" db="EMBL/GenBank/DDBJ databases">
        <title>Comparative genomics of biotechnologically important yeasts.</title>
        <authorList>
            <consortium name="DOE Joint Genome Institute"/>
            <person name="Riley R."/>
            <person name="Haridas S."/>
            <person name="Wolfe K.H."/>
            <person name="Lopes M.R."/>
            <person name="Hittinger C.T."/>
            <person name="Goker M."/>
            <person name="Salamov A."/>
            <person name="Wisecaver J."/>
            <person name="Long T.M."/>
            <person name="Aerts A.L."/>
            <person name="Barry K."/>
            <person name="Choi C."/>
            <person name="Clum A."/>
            <person name="Coughlan A.Y."/>
            <person name="Deshpande S."/>
            <person name="Douglass A.P."/>
            <person name="Hanson S.J."/>
            <person name="Klenk H.-P."/>
            <person name="Labutti K."/>
            <person name="Lapidus A."/>
            <person name="Lindquist E."/>
            <person name="Lipzen A."/>
            <person name="Meier-Kolthoff J.P."/>
            <person name="Ohm R.A."/>
            <person name="Otillar R.P."/>
            <person name="Pangilinan J."/>
            <person name="Peng Y."/>
            <person name="Rokas A."/>
            <person name="Rosa C.A."/>
            <person name="Scheuner C."/>
            <person name="Sibirny A.A."/>
            <person name="Slot J.C."/>
            <person name="Stielow J.B."/>
            <person name="Sun H."/>
            <person name="Kurtzman C.P."/>
            <person name="Blackwell M."/>
            <person name="Jeffries T.W."/>
            <person name="Grigoriev I.V."/>
        </authorList>
    </citation>
    <scope>NUCLEOTIDE SEQUENCE [LARGE SCALE GENOMIC DNA]</scope>
    <source>
        <strain evidence="6">NRRL Y-17796</strain>
    </source>
</reference>
<evidence type="ECO:0000256" key="1">
    <source>
        <dbReference type="ARBA" id="ARBA00010126"/>
    </source>
</evidence>
<sequence length="168" mass="19169">MVGFKLAKKNGTKKVLSNFDFDEEDIEVPVVSKPKPISAKLEKHVDSALLYDDSDPVHQHEPTKVNKQPQYIAGLKRAAEERNKSRQLVRDINLRQENQKLTDKQEVFVTDTYKKHIAALDLPDPRSNPETSINSPSSSKKSPAEIQVLRERYIVRRKAKIESLHVST</sequence>
<evidence type="ECO:0000313" key="6">
    <source>
        <dbReference type="Proteomes" id="UP000095023"/>
    </source>
</evidence>
<dbReference type="InterPro" id="IPR018612">
    <property type="entry name" value="NSRP1_N"/>
</dbReference>
<dbReference type="EMBL" id="KV453842">
    <property type="protein sequence ID" value="ODV90073.1"/>
    <property type="molecule type" value="Genomic_DNA"/>
</dbReference>
<dbReference type="GO" id="GO:0000381">
    <property type="term" value="P:regulation of alternative mRNA splicing, via spliceosome"/>
    <property type="evidence" value="ECO:0007669"/>
    <property type="project" value="InterPro"/>
</dbReference>
<keyword evidence="6" id="KW-1185">Reference proteome</keyword>
<dbReference type="AlphaFoldDB" id="A0A1E4TEE1"/>
<gene>
    <name evidence="5" type="ORF">CANCADRAFT_43761</name>
</gene>
<dbReference type="Proteomes" id="UP000095023">
    <property type="component" value="Unassembled WGS sequence"/>
</dbReference>
<evidence type="ECO:0000313" key="5">
    <source>
        <dbReference type="EMBL" id="ODV90073.1"/>
    </source>
</evidence>
<protein>
    <recommendedName>
        <fullName evidence="4">Nuclear speckle splicing regulatory protein 1 N-terminal domain-containing protein</fullName>
    </recommendedName>
</protein>
<feature type="region of interest" description="Disordered" evidence="3">
    <location>
        <begin position="119"/>
        <end position="146"/>
    </location>
</feature>
<evidence type="ECO:0000259" key="4">
    <source>
        <dbReference type="Pfam" id="PF09745"/>
    </source>
</evidence>
<keyword evidence="2" id="KW-0175">Coiled coil</keyword>
<proteinExistence type="inferred from homology"/>